<dbReference type="EMBL" id="ML994340">
    <property type="protein sequence ID" value="KAF2196695.1"/>
    <property type="molecule type" value="Genomic_DNA"/>
</dbReference>
<evidence type="ECO:0000313" key="2">
    <source>
        <dbReference type="EMBL" id="KAF2196695.1"/>
    </source>
</evidence>
<gene>
    <name evidence="2" type="ORF">GQ43DRAFT_243280</name>
</gene>
<keyword evidence="1" id="KW-1133">Transmembrane helix</keyword>
<proteinExistence type="predicted"/>
<evidence type="ECO:0000256" key="1">
    <source>
        <dbReference type="SAM" id="Phobius"/>
    </source>
</evidence>
<name>A0A9P4JCL3_9PLEO</name>
<sequence length="122" mass="14230">MKTRIGINETIAMKKRGSGKGMGLWWISMKRLTLKGGILISGYAIYALSWYFWLRNHRSTNNYCTKQKLRVAYLGSEITASACASIIMILRICYHECARTVIIDELNHLWGPYYAMTKWFFY</sequence>
<dbReference type="AlphaFoldDB" id="A0A9P4JCL3"/>
<protein>
    <recommendedName>
        <fullName evidence="4">Transmembrane protein</fullName>
    </recommendedName>
</protein>
<keyword evidence="1" id="KW-0472">Membrane</keyword>
<organism evidence="2 3">
    <name type="scientific">Delitschia confertaspora ATCC 74209</name>
    <dbReference type="NCBI Taxonomy" id="1513339"/>
    <lineage>
        <taxon>Eukaryota</taxon>
        <taxon>Fungi</taxon>
        <taxon>Dikarya</taxon>
        <taxon>Ascomycota</taxon>
        <taxon>Pezizomycotina</taxon>
        <taxon>Dothideomycetes</taxon>
        <taxon>Pleosporomycetidae</taxon>
        <taxon>Pleosporales</taxon>
        <taxon>Delitschiaceae</taxon>
        <taxon>Delitschia</taxon>
    </lineage>
</organism>
<dbReference type="Proteomes" id="UP000799536">
    <property type="component" value="Unassembled WGS sequence"/>
</dbReference>
<comment type="caution">
    <text evidence="2">The sequence shown here is derived from an EMBL/GenBank/DDBJ whole genome shotgun (WGS) entry which is preliminary data.</text>
</comment>
<evidence type="ECO:0008006" key="4">
    <source>
        <dbReference type="Google" id="ProtNLM"/>
    </source>
</evidence>
<keyword evidence="1" id="KW-0812">Transmembrane</keyword>
<feature type="transmembrane region" description="Helical" evidence="1">
    <location>
        <begin position="73"/>
        <end position="94"/>
    </location>
</feature>
<accession>A0A9P4JCL3</accession>
<reference evidence="2" key="1">
    <citation type="journal article" date="2020" name="Stud. Mycol.">
        <title>101 Dothideomycetes genomes: a test case for predicting lifestyles and emergence of pathogens.</title>
        <authorList>
            <person name="Haridas S."/>
            <person name="Albert R."/>
            <person name="Binder M."/>
            <person name="Bloem J."/>
            <person name="Labutti K."/>
            <person name="Salamov A."/>
            <person name="Andreopoulos B."/>
            <person name="Baker S."/>
            <person name="Barry K."/>
            <person name="Bills G."/>
            <person name="Bluhm B."/>
            <person name="Cannon C."/>
            <person name="Castanera R."/>
            <person name="Culley D."/>
            <person name="Daum C."/>
            <person name="Ezra D."/>
            <person name="Gonzalez J."/>
            <person name="Henrissat B."/>
            <person name="Kuo A."/>
            <person name="Liang C."/>
            <person name="Lipzen A."/>
            <person name="Lutzoni F."/>
            <person name="Magnuson J."/>
            <person name="Mondo S."/>
            <person name="Nolan M."/>
            <person name="Ohm R."/>
            <person name="Pangilinan J."/>
            <person name="Park H.-J."/>
            <person name="Ramirez L."/>
            <person name="Alfaro M."/>
            <person name="Sun H."/>
            <person name="Tritt A."/>
            <person name="Yoshinaga Y."/>
            <person name="Zwiers L.-H."/>
            <person name="Turgeon B."/>
            <person name="Goodwin S."/>
            <person name="Spatafora J."/>
            <person name="Crous P."/>
            <person name="Grigoriev I."/>
        </authorList>
    </citation>
    <scope>NUCLEOTIDE SEQUENCE</scope>
    <source>
        <strain evidence="2">ATCC 74209</strain>
    </source>
</reference>
<evidence type="ECO:0000313" key="3">
    <source>
        <dbReference type="Proteomes" id="UP000799536"/>
    </source>
</evidence>
<feature type="transmembrane region" description="Helical" evidence="1">
    <location>
        <begin position="32"/>
        <end position="53"/>
    </location>
</feature>
<keyword evidence="3" id="KW-1185">Reference proteome</keyword>